<dbReference type="STRING" id="1297742.A176_002483"/>
<dbReference type="AlphaFoldDB" id="A0A0H4WPZ2"/>
<dbReference type="GO" id="GO:0034040">
    <property type="term" value="F:ATPase-coupled lipid transmembrane transporter activity"/>
    <property type="evidence" value="ECO:0007669"/>
    <property type="project" value="TreeGrafter"/>
</dbReference>
<dbReference type="OrthoDB" id="5510295at2"/>
<name>A0A0H4WPZ2_9BACT</name>
<dbReference type="GO" id="GO:0005886">
    <property type="term" value="C:plasma membrane"/>
    <property type="evidence" value="ECO:0007669"/>
    <property type="project" value="UniProtKB-SubCell"/>
</dbReference>
<dbReference type="InterPro" id="IPR039421">
    <property type="entry name" value="Type_1_exporter"/>
</dbReference>
<gene>
    <name evidence="7" type="ORF">A176_002483</name>
</gene>
<dbReference type="SUPFAM" id="SSF90123">
    <property type="entry name" value="ABC transporter transmembrane region"/>
    <property type="match status" value="1"/>
</dbReference>
<feature type="transmembrane region" description="Helical" evidence="5">
    <location>
        <begin position="224"/>
        <end position="242"/>
    </location>
</feature>
<dbReference type="InterPro" id="IPR003439">
    <property type="entry name" value="ABC_transporter-like_ATP-bd"/>
</dbReference>
<evidence type="ECO:0000313" key="7">
    <source>
        <dbReference type="EMBL" id="AKQ65571.1"/>
    </source>
</evidence>
<evidence type="ECO:0000313" key="8">
    <source>
        <dbReference type="Proteomes" id="UP000009026"/>
    </source>
</evidence>
<evidence type="ECO:0000256" key="4">
    <source>
        <dbReference type="ARBA" id="ARBA00023136"/>
    </source>
</evidence>
<dbReference type="KEGG" id="mym:A176_002483"/>
<dbReference type="Gene3D" id="1.20.1560.10">
    <property type="entry name" value="ABC transporter type 1, transmembrane domain"/>
    <property type="match status" value="1"/>
</dbReference>
<dbReference type="PROSITE" id="PS50893">
    <property type="entry name" value="ABC_TRANSPORTER_2"/>
    <property type="match status" value="1"/>
</dbReference>
<keyword evidence="8" id="KW-1185">Reference proteome</keyword>
<dbReference type="PANTHER" id="PTHR24221:SF654">
    <property type="entry name" value="ATP-BINDING CASSETTE SUB-FAMILY B MEMBER 6"/>
    <property type="match status" value="1"/>
</dbReference>
<dbReference type="Gene3D" id="3.40.50.300">
    <property type="entry name" value="P-loop containing nucleotide triphosphate hydrolases"/>
    <property type="match status" value="1"/>
</dbReference>
<keyword evidence="7" id="KW-0547">Nucleotide-binding</keyword>
<reference evidence="7 8" key="1">
    <citation type="journal article" date="2016" name="PLoS ONE">
        <title>Complete Genome Sequence and Comparative Genomics of a Novel Myxobacterium Myxococcus hansupus.</title>
        <authorList>
            <person name="Sharma G."/>
            <person name="Narwani T."/>
            <person name="Subramanian S."/>
        </authorList>
    </citation>
    <scope>NUCLEOTIDE SEQUENCE [LARGE SCALE GENOMIC DNA]</scope>
    <source>
        <strain evidence="8">mixupus</strain>
    </source>
</reference>
<feature type="transmembrane region" description="Helical" evidence="5">
    <location>
        <begin position="295"/>
        <end position="318"/>
    </location>
</feature>
<dbReference type="Pfam" id="PF00005">
    <property type="entry name" value="ABC_tran"/>
    <property type="match status" value="1"/>
</dbReference>
<feature type="transmembrane region" description="Helical" evidence="5">
    <location>
        <begin position="183"/>
        <end position="212"/>
    </location>
</feature>
<keyword evidence="4 5" id="KW-0472">Membrane</keyword>
<dbReference type="EMBL" id="CP012109">
    <property type="protein sequence ID" value="AKQ65571.1"/>
    <property type="molecule type" value="Genomic_DNA"/>
</dbReference>
<feature type="domain" description="ABC transporter" evidence="6">
    <location>
        <begin position="504"/>
        <end position="702"/>
    </location>
</feature>
<dbReference type="eggNOG" id="COG1132">
    <property type="taxonomic scope" value="Bacteria"/>
</dbReference>
<dbReference type="PATRIC" id="fig|1297742.4.peg.2509"/>
<keyword evidence="2 5" id="KW-0812">Transmembrane</keyword>
<dbReference type="PANTHER" id="PTHR24221">
    <property type="entry name" value="ATP-BINDING CASSETTE SUB-FAMILY B"/>
    <property type="match status" value="1"/>
</dbReference>
<keyword evidence="7" id="KW-0067">ATP-binding</keyword>
<keyword evidence="3 5" id="KW-1133">Transmembrane helix</keyword>
<evidence type="ECO:0000256" key="1">
    <source>
        <dbReference type="ARBA" id="ARBA00004651"/>
    </source>
</evidence>
<evidence type="ECO:0000256" key="3">
    <source>
        <dbReference type="ARBA" id="ARBA00022989"/>
    </source>
</evidence>
<dbReference type="InterPro" id="IPR027417">
    <property type="entry name" value="P-loop_NTPase"/>
</dbReference>
<feature type="transmembrane region" description="Helical" evidence="5">
    <location>
        <begin position="324"/>
        <end position="341"/>
    </location>
</feature>
<dbReference type="SUPFAM" id="SSF52540">
    <property type="entry name" value="P-loop containing nucleoside triphosphate hydrolases"/>
    <property type="match status" value="1"/>
</dbReference>
<evidence type="ECO:0000256" key="2">
    <source>
        <dbReference type="ARBA" id="ARBA00022692"/>
    </source>
</evidence>
<proteinExistence type="predicted"/>
<dbReference type="GO" id="GO:0005524">
    <property type="term" value="F:ATP binding"/>
    <property type="evidence" value="ECO:0007669"/>
    <property type="project" value="UniProtKB-KW"/>
</dbReference>
<evidence type="ECO:0000256" key="5">
    <source>
        <dbReference type="SAM" id="Phobius"/>
    </source>
</evidence>
<comment type="subcellular location">
    <subcellularLocation>
        <location evidence="1">Cell membrane</location>
        <topology evidence="1">Multi-pass membrane protein</topology>
    </subcellularLocation>
</comment>
<dbReference type="GO" id="GO:0016887">
    <property type="term" value="F:ATP hydrolysis activity"/>
    <property type="evidence" value="ECO:0007669"/>
    <property type="project" value="InterPro"/>
</dbReference>
<organism evidence="7 8">
    <name type="scientific">Pseudomyxococcus hansupus</name>
    <dbReference type="NCBI Taxonomy" id="1297742"/>
    <lineage>
        <taxon>Bacteria</taxon>
        <taxon>Pseudomonadati</taxon>
        <taxon>Myxococcota</taxon>
        <taxon>Myxococcia</taxon>
        <taxon>Myxococcales</taxon>
        <taxon>Cystobacterineae</taxon>
        <taxon>Myxococcaceae</taxon>
        <taxon>Pseudomyxococcus</taxon>
    </lineage>
</organism>
<evidence type="ECO:0000259" key="6">
    <source>
        <dbReference type="PROSITE" id="PS50893"/>
    </source>
</evidence>
<dbReference type="InterPro" id="IPR036640">
    <property type="entry name" value="ABC1_TM_sf"/>
</dbReference>
<dbReference type="RefSeq" id="WP_002638705.1">
    <property type="nucleotide sequence ID" value="NZ_CP012109.1"/>
</dbReference>
<sequence>MTRSDSDLLWPVERLPDALEQLAQRQGYGRTAGEIAPPAAAVEPSRVWMFALGDRLGVELEPITPLYHELPDVLERAAPCILQVRRDGVPSYLVLLGTRRGKLRLLARDAMVVSVPTKLALALLREEQEATVAEVDQLLGGVEMSPRAREHARSKMLLQRLGQAQLRTGWIMRPRRTASRRTLLGDIPSLVTGILVSHTLLSLVLAGSFWLLGRAALQAHLETGWFLGWIAVIACAIPLRMLEVWWQGVFSIRLGTLLKQQLLTGTLKLTPDEVRLDGIGRHFGRVAEAEVVEQLAVGGALLAVLSLVDLVLAGVILVLGAGGWLQAVVLVLWVAVAFVLARRHYGVQREWSSSRVEITHDLLERMLGHRTRLAQLPLERWHDGEDVRLSSYSEISKVMDRRTMQLTALLRDGWLVLALLTLLPAFSSGTANPSLLAVSVGGILLALRAFDEVAVYFQQVSQAAVSFEQIRDLLLAVGRPELESKVPLEMEGGKSTDAADETLIEARGVTFRHDARTRPVLENCSFQIAQGDRILLEGPSGGGKSTLVSLLTGLRTPQGGVMLLHALDRATFGSSGWRKRITAAPQFHENHVLSGSFAYNLLLGREWPTSPELRTKAAALCKELGLDELVAKMPAGLEEMIGETGWQLSHGEKSRLYIARTLLQGVELVILDESFASLDPETMRVAQRCVLNHAKALVVVSHP</sequence>
<feature type="transmembrane region" description="Helical" evidence="5">
    <location>
        <begin position="409"/>
        <end position="427"/>
    </location>
</feature>
<dbReference type="Proteomes" id="UP000009026">
    <property type="component" value="Chromosome"/>
</dbReference>
<accession>A0A0H4WPZ2</accession>
<protein>
    <submittedName>
        <fullName evidence="7">Transport ATP-binding protein CydC</fullName>
    </submittedName>
</protein>